<dbReference type="Pfam" id="PF10384">
    <property type="entry name" value="Scm3"/>
    <property type="match status" value="1"/>
</dbReference>
<sequence length="227" mass="25077">MIRRYIAALKEEVGDESTNNCMSGVNKKRDKRKVLKNLKGALKGLLAADNGSASARPSAEVALTKPSTSEEPKRATPPRSLHTPHVPEQMSQSPKLSKQEPPSSDKVVYIMSKESHLIPKLTDEQVMSRHKQADENMKRVWAHLIEKYGSLEDQGDVLDLATGEIIEDNGHVRGLGTQTTDNNERYVSVLSDLLDIDTTTDNVWDMSSETEEEASEEAGEPPLSPET</sequence>
<gene>
    <name evidence="2" type="ordered locus">KLTH0H02090g</name>
</gene>
<dbReference type="RefSeq" id="XP_002555970.1">
    <property type="nucleotide sequence ID" value="XM_002555924.1"/>
</dbReference>
<organism evidence="2 3">
    <name type="scientific">Lachancea thermotolerans (strain ATCC 56472 / CBS 6340 / NRRL Y-8284)</name>
    <name type="common">Yeast</name>
    <name type="synonym">Kluyveromyces thermotolerans</name>
    <dbReference type="NCBI Taxonomy" id="559295"/>
    <lineage>
        <taxon>Eukaryota</taxon>
        <taxon>Fungi</taxon>
        <taxon>Dikarya</taxon>
        <taxon>Ascomycota</taxon>
        <taxon>Saccharomycotina</taxon>
        <taxon>Saccharomycetes</taxon>
        <taxon>Saccharomycetales</taxon>
        <taxon>Saccharomycetaceae</taxon>
        <taxon>Lachancea</taxon>
    </lineage>
</organism>
<dbReference type="AlphaFoldDB" id="C5E247"/>
<dbReference type="OMA" id="WANDSEA"/>
<reference evidence="2 3" key="1">
    <citation type="journal article" date="2009" name="Genome Res.">
        <title>Comparative genomics of protoploid Saccharomycetaceae.</title>
        <authorList>
            <consortium name="The Genolevures Consortium"/>
            <person name="Souciet J.-L."/>
            <person name="Dujon B."/>
            <person name="Gaillardin C."/>
            <person name="Johnston M."/>
            <person name="Baret P.V."/>
            <person name="Cliften P."/>
            <person name="Sherman D.J."/>
            <person name="Weissenbach J."/>
            <person name="Westhof E."/>
            <person name="Wincker P."/>
            <person name="Jubin C."/>
            <person name="Poulain J."/>
            <person name="Barbe V."/>
            <person name="Segurens B."/>
            <person name="Artiguenave F."/>
            <person name="Anthouard V."/>
            <person name="Vacherie B."/>
            <person name="Val M.-E."/>
            <person name="Fulton R.S."/>
            <person name="Minx P."/>
            <person name="Wilson R."/>
            <person name="Durrens P."/>
            <person name="Jean G."/>
            <person name="Marck C."/>
            <person name="Martin T."/>
            <person name="Nikolski M."/>
            <person name="Rolland T."/>
            <person name="Seret M.-L."/>
            <person name="Casaregola S."/>
            <person name="Despons L."/>
            <person name="Fairhead C."/>
            <person name="Fischer G."/>
            <person name="Lafontaine I."/>
            <person name="Leh V."/>
            <person name="Lemaire M."/>
            <person name="de Montigny J."/>
            <person name="Neuveglise C."/>
            <person name="Thierry A."/>
            <person name="Blanc-Lenfle I."/>
            <person name="Bleykasten C."/>
            <person name="Diffels J."/>
            <person name="Fritsch E."/>
            <person name="Frangeul L."/>
            <person name="Goeffon A."/>
            <person name="Jauniaux N."/>
            <person name="Kachouri-Lafond R."/>
            <person name="Payen C."/>
            <person name="Potier S."/>
            <person name="Pribylova L."/>
            <person name="Ozanne C."/>
            <person name="Richard G.-F."/>
            <person name="Sacerdot C."/>
            <person name="Straub M.-L."/>
            <person name="Talla E."/>
        </authorList>
    </citation>
    <scope>NUCLEOTIDE SEQUENCE [LARGE SCALE GENOMIC DNA]</scope>
    <source>
        <strain evidence="3">ATCC 56472 / CBS 6340 / NRRL Y-8284</strain>
    </source>
</reference>
<dbReference type="GO" id="GO:0042393">
    <property type="term" value="F:histone binding"/>
    <property type="evidence" value="ECO:0007669"/>
    <property type="project" value="InterPro"/>
</dbReference>
<dbReference type="EMBL" id="CU928180">
    <property type="protein sequence ID" value="CAR30108.1"/>
    <property type="molecule type" value="Genomic_DNA"/>
</dbReference>
<feature type="compositionally biased region" description="Acidic residues" evidence="1">
    <location>
        <begin position="208"/>
        <end position="219"/>
    </location>
</feature>
<dbReference type="InParanoid" id="C5E247"/>
<dbReference type="Proteomes" id="UP000002036">
    <property type="component" value="Chromosome H"/>
</dbReference>
<dbReference type="eggNOG" id="ENOG502S4HZ">
    <property type="taxonomic scope" value="Eukaryota"/>
</dbReference>
<protein>
    <submittedName>
        <fullName evidence="2">KLTH0H02090p</fullName>
    </submittedName>
</protein>
<dbReference type="OrthoDB" id="2420608at2759"/>
<dbReference type="Gene3D" id="6.10.250.2010">
    <property type="match status" value="1"/>
</dbReference>
<name>C5E247_LACTC</name>
<feature type="region of interest" description="Disordered" evidence="1">
    <location>
        <begin position="46"/>
        <end position="104"/>
    </location>
</feature>
<keyword evidence="3" id="KW-1185">Reference proteome</keyword>
<feature type="region of interest" description="Disordered" evidence="1">
    <location>
        <begin position="203"/>
        <end position="227"/>
    </location>
</feature>
<evidence type="ECO:0000313" key="2">
    <source>
        <dbReference type="EMBL" id="CAR30108.1"/>
    </source>
</evidence>
<evidence type="ECO:0000256" key="1">
    <source>
        <dbReference type="SAM" id="MobiDB-lite"/>
    </source>
</evidence>
<dbReference type="STRING" id="559295.C5E247"/>
<evidence type="ECO:0000313" key="3">
    <source>
        <dbReference type="Proteomes" id="UP000002036"/>
    </source>
</evidence>
<proteinExistence type="predicted"/>
<feature type="compositionally biased region" description="Polar residues" evidence="1">
    <location>
        <begin position="89"/>
        <end position="102"/>
    </location>
</feature>
<dbReference type="InterPro" id="IPR018465">
    <property type="entry name" value="Scm3/HJURP"/>
</dbReference>
<dbReference type="HOGENOM" id="CLU_106374_0_0_1"/>
<dbReference type="GeneID" id="8294283"/>
<dbReference type="KEGG" id="lth:KLTH0H02090g"/>
<dbReference type="GO" id="GO:0005634">
    <property type="term" value="C:nucleus"/>
    <property type="evidence" value="ECO:0007669"/>
    <property type="project" value="InterPro"/>
</dbReference>
<accession>C5E247</accession>
<dbReference type="FunCoup" id="C5E247">
    <property type="interactions" value="40"/>
</dbReference>